<dbReference type="OrthoDB" id="2758182at2759"/>
<feature type="compositionally biased region" description="Basic residues" evidence="1">
    <location>
        <begin position="403"/>
        <end position="412"/>
    </location>
</feature>
<dbReference type="AlphaFoldDB" id="A0A371CLP0"/>
<feature type="region of interest" description="Disordered" evidence="1">
    <location>
        <begin position="379"/>
        <end position="575"/>
    </location>
</feature>
<protein>
    <submittedName>
        <fullName evidence="2">Uncharacterized protein</fullName>
    </submittedName>
</protein>
<sequence>MIPPPDFDPTDDSEVALLQSEKDRLRAQLETWPKKSRQEKAARREELITEFLKTRKLDPTNPWARGYLRGKLALWLSNHAGSRETRLPKSLKCLWTGREVFNIKEDARIAQRKEEVVDGGKVPIAAWNIARSELWNALTEDEQAAFEETADQWMENGPDPELRALIAEKRLGDWIQAIILWVHDQCGAMARLEFCVLDKTEEMVHGVHDVSMIWHAGNRKVPTFAQWGAKNPKRTWQEYCHACYHPDEHDDDTDAPRATLPPHEFQFFDDGTPVLPPIDDFRYGKIMSVVLHTFLSLHWEGASGIKGEPVAWKAVAKETARYLPADALPDEFIFQNPMRMSVDGVKQLWTHIRELQVSGETRRERFRWTHWWKRVGKGEDAGERHKAAYGSTPRPRHIAEAKRKGHAARTKRAPPPGAFAAKKAGDKRVKGPTKAKGDPKGKGKGKAVDYSDSAESSGVGTDPEAAEPSLRSEGSPDTERADSGEEETFDLNVSRFDGGTTSGVDDDLRPRAGPSKPQKPKPKPKRKHDGRIPPDASPEGHPLSSPEAPPEGSPESTPGPETLPHIPGPWDDAPVGRMGLATVRIPPRVVHLEAATGKPPSWVENDPERVLPFLWALSREADYRHFLKSWRHMFRRRSHLRDPQVSHWANWDSDCWGVPSHVHAKREHWAKLMEWISDQAPTPITACSDLQQWALIVGLALRDIYTGNEVDPDPEEPVPGGGPDYLRHTVSLLRDAVDHILPLCTTSLHPGPPAASALPAAAFAPPGLFDSASSVPLSRKGARIMGKRGAPPGVRPAAIAVKNAAKANNAVKAKAKVAAAGGTSADEVEMAVTGKIGSTSTSDITPTASASIRPRKLATCFVEIPAPPSRRASTAARHQEAPDVQMDDEEEPVPLPVPPRRSLRKNKGQGM</sequence>
<feature type="region of interest" description="Disordered" evidence="1">
    <location>
        <begin position="865"/>
        <end position="911"/>
    </location>
</feature>
<name>A0A371CLP0_9APHY</name>
<evidence type="ECO:0000313" key="3">
    <source>
        <dbReference type="Proteomes" id="UP000256964"/>
    </source>
</evidence>
<proteinExistence type="predicted"/>
<feature type="compositionally biased region" description="Basic and acidic residues" evidence="1">
    <location>
        <begin position="423"/>
        <end position="449"/>
    </location>
</feature>
<dbReference type="Proteomes" id="UP000256964">
    <property type="component" value="Unassembled WGS sequence"/>
</dbReference>
<feature type="compositionally biased region" description="Basic residues" evidence="1">
    <location>
        <begin position="518"/>
        <end position="529"/>
    </location>
</feature>
<organism evidence="2 3">
    <name type="scientific">Lentinus brumalis</name>
    <dbReference type="NCBI Taxonomy" id="2498619"/>
    <lineage>
        <taxon>Eukaryota</taxon>
        <taxon>Fungi</taxon>
        <taxon>Dikarya</taxon>
        <taxon>Basidiomycota</taxon>
        <taxon>Agaricomycotina</taxon>
        <taxon>Agaricomycetes</taxon>
        <taxon>Polyporales</taxon>
        <taxon>Polyporaceae</taxon>
        <taxon>Lentinus</taxon>
    </lineage>
</organism>
<dbReference type="EMBL" id="KZ857520">
    <property type="protein sequence ID" value="RDX41199.1"/>
    <property type="molecule type" value="Genomic_DNA"/>
</dbReference>
<feature type="compositionally biased region" description="Basic residues" evidence="1">
    <location>
        <begin position="901"/>
        <end position="911"/>
    </location>
</feature>
<keyword evidence="3" id="KW-1185">Reference proteome</keyword>
<accession>A0A371CLP0</accession>
<gene>
    <name evidence="2" type="ORF">OH76DRAFT_1489691</name>
</gene>
<reference evidence="2 3" key="1">
    <citation type="journal article" date="2018" name="Biotechnol. Biofuels">
        <title>Integrative visual omics of the white-rot fungus Polyporus brumalis exposes the biotechnological potential of its oxidative enzymes for delignifying raw plant biomass.</title>
        <authorList>
            <person name="Miyauchi S."/>
            <person name="Rancon A."/>
            <person name="Drula E."/>
            <person name="Hage H."/>
            <person name="Chaduli D."/>
            <person name="Favel A."/>
            <person name="Grisel S."/>
            <person name="Henrissat B."/>
            <person name="Herpoel-Gimbert I."/>
            <person name="Ruiz-Duenas F.J."/>
            <person name="Chevret D."/>
            <person name="Hainaut M."/>
            <person name="Lin J."/>
            <person name="Wang M."/>
            <person name="Pangilinan J."/>
            <person name="Lipzen A."/>
            <person name="Lesage-Meessen L."/>
            <person name="Navarro D."/>
            <person name="Riley R."/>
            <person name="Grigoriev I.V."/>
            <person name="Zhou S."/>
            <person name="Raouche S."/>
            <person name="Rosso M.N."/>
        </authorList>
    </citation>
    <scope>NUCLEOTIDE SEQUENCE [LARGE SCALE GENOMIC DNA]</scope>
    <source>
        <strain evidence="2 3">BRFM 1820</strain>
    </source>
</reference>
<evidence type="ECO:0000256" key="1">
    <source>
        <dbReference type="SAM" id="MobiDB-lite"/>
    </source>
</evidence>
<evidence type="ECO:0000313" key="2">
    <source>
        <dbReference type="EMBL" id="RDX41199.1"/>
    </source>
</evidence>
<feature type="compositionally biased region" description="Low complexity" evidence="1">
    <location>
        <begin position="553"/>
        <end position="562"/>
    </location>
</feature>